<dbReference type="GO" id="GO:0016787">
    <property type="term" value="F:hydrolase activity"/>
    <property type="evidence" value="ECO:0007669"/>
    <property type="project" value="UniProtKB-KW"/>
</dbReference>
<dbReference type="EMBL" id="SMFK01000002">
    <property type="protein sequence ID" value="TDD98701.1"/>
    <property type="molecule type" value="Genomic_DNA"/>
</dbReference>
<evidence type="ECO:0000259" key="3">
    <source>
        <dbReference type="Pfam" id="PF20434"/>
    </source>
</evidence>
<dbReference type="PANTHER" id="PTHR48081">
    <property type="entry name" value="AB HYDROLASE SUPERFAMILY PROTEIN C4A8.06C"/>
    <property type="match status" value="1"/>
</dbReference>
<accession>A0A4R5CF51</accession>
<dbReference type="AlphaFoldDB" id="A0A4R5CF51"/>
<reference evidence="4 5" key="1">
    <citation type="submission" date="2019-03" db="EMBL/GenBank/DDBJ databases">
        <title>Flavobacterium AR-3-4 sp. nov. isolated from arctic soil.</title>
        <authorList>
            <person name="Chaudhary D.K."/>
        </authorList>
    </citation>
    <scope>NUCLEOTIDE SEQUENCE [LARGE SCALE GENOMIC DNA]</scope>
    <source>
        <strain evidence="4 5">AR-3-4</strain>
    </source>
</reference>
<evidence type="ECO:0000256" key="1">
    <source>
        <dbReference type="ARBA" id="ARBA00022801"/>
    </source>
</evidence>
<keyword evidence="1 4" id="KW-0378">Hydrolase</keyword>
<evidence type="ECO:0000313" key="4">
    <source>
        <dbReference type="EMBL" id="TDD98701.1"/>
    </source>
</evidence>
<evidence type="ECO:0000313" key="5">
    <source>
        <dbReference type="Proteomes" id="UP000295479"/>
    </source>
</evidence>
<name>A0A4R5CF51_9FLAO</name>
<dbReference type="InterPro" id="IPR050300">
    <property type="entry name" value="GDXG_lipolytic_enzyme"/>
</dbReference>
<dbReference type="InterPro" id="IPR049492">
    <property type="entry name" value="BD-FAE-like_dom"/>
</dbReference>
<keyword evidence="2" id="KW-0472">Membrane</keyword>
<keyword evidence="2" id="KW-0812">Transmembrane</keyword>
<organism evidence="4 5">
    <name type="scientific">Flavobacterium cellulosilyticum</name>
    <dbReference type="NCBI Taxonomy" id="2541731"/>
    <lineage>
        <taxon>Bacteria</taxon>
        <taxon>Pseudomonadati</taxon>
        <taxon>Bacteroidota</taxon>
        <taxon>Flavobacteriia</taxon>
        <taxon>Flavobacteriales</taxon>
        <taxon>Flavobacteriaceae</taxon>
        <taxon>Flavobacterium</taxon>
    </lineage>
</organism>
<dbReference type="Pfam" id="PF20434">
    <property type="entry name" value="BD-FAE"/>
    <property type="match status" value="1"/>
</dbReference>
<keyword evidence="2" id="KW-1133">Transmembrane helix</keyword>
<feature type="transmembrane region" description="Helical" evidence="2">
    <location>
        <begin position="12"/>
        <end position="33"/>
    </location>
</feature>
<dbReference type="PANTHER" id="PTHR48081:SF13">
    <property type="entry name" value="ALPHA_BETA HYDROLASE"/>
    <property type="match status" value="1"/>
</dbReference>
<protein>
    <submittedName>
        <fullName evidence="4">Alpha/beta hydrolase</fullName>
    </submittedName>
</protein>
<feature type="domain" description="BD-FAE-like" evidence="3">
    <location>
        <begin position="92"/>
        <end position="280"/>
    </location>
</feature>
<keyword evidence="5" id="KW-1185">Reference proteome</keyword>
<dbReference type="InterPro" id="IPR029058">
    <property type="entry name" value="AB_hydrolase_fold"/>
</dbReference>
<dbReference type="RefSeq" id="WP_132002838.1">
    <property type="nucleotide sequence ID" value="NZ_SMFK01000002.1"/>
</dbReference>
<evidence type="ECO:0000256" key="2">
    <source>
        <dbReference type="SAM" id="Phobius"/>
    </source>
</evidence>
<dbReference type="Gene3D" id="3.40.50.1820">
    <property type="entry name" value="alpha/beta hydrolase"/>
    <property type="match status" value="1"/>
</dbReference>
<dbReference type="SUPFAM" id="SSF53474">
    <property type="entry name" value="alpha/beta-Hydrolases"/>
    <property type="match status" value="1"/>
</dbReference>
<sequence>MNIFNSNSSKSCLLISKGFFVIIGLLLVDWVGAQSLSGVTNIRDTSYSTPIAYEKTKKDFPNIKIVLELNSKTVKEKREVNFCKIGKRRLKLNIFSPVIKSKEPRTAVLIIHGGGWRSGSPSQHYPLAQKLAQLGYVCYVPEYRLSTEALFPAAIYDVKSAIRWVRKNAVKHNVASNKIVVLGFSAGGEMAAFMGTTGNMPLFEGANCTTDVTSDVNAVVDIDGTLSFVHPDGGEGDDSKGTSAATYWFGYSKIENPKLWETASPLSFVSAQTPPTLFINSAISRMHAGREDYIKVLNEHNIYSEVHTFEGAPHSFCLFEPWFDPTVKFIDSFLNKTFDN</sequence>
<gene>
    <name evidence="4" type="ORF">E0F76_06120</name>
</gene>
<proteinExistence type="predicted"/>
<dbReference type="OrthoDB" id="9777975at2"/>
<comment type="caution">
    <text evidence="4">The sequence shown here is derived from an EMBL/GenBank/DDBJ whole genome shotgun (WGS) entry which is preliminary data.</text>
</comment>
<dbReference type="Proteomes" id="UP000295479">
    <property type="component" value="Unassembled WGS sequence"/>
</dbReference>